<name>A0A225VEW7_9STRA</name>
<dbReference type="GO" id="GO:0015074">
    <property type="term" value="P:DNA integration"/>
    <property type="evidence" value="ECO:0007669"/>
    <property type="project" value="InterPro"/>
</dbReference>
<dbReference type="PROSITE" id="PS50994">
    <property type="entry name" value="INTEGRASE"/>
    <property type="match status" value="1"/>
</dbReference>
<dbReference type="STRING" id="4795.A0A225VEW7"/>
<keyword evidence="3" id="KW-1185">Reference proteome</keyword>
<dbReference type="PANTHER" id="PTHR42648:SF28">
    <property type="entry name" value="TRANSPOSON-ENCODED PROTEIN WITH RIBONUCLEASE H-LIKE AND RETROVIRUS ZINC FINGER-LIKE DOMAINS"/>
    <property type="match status" value="1"/>
</dbReference>
<accession>A0A225VEW7</accession>
<feature type="domain" description="Integrase catalytic" evidence="1">
    <location>
        <begin position="1"/>
        <end position="156"/>
    </location>
</feature>
<dbReference type="InterPro" id="IPR036397">
    <property type="entry name" value="RNaseH_sf"/>
</dbReference>
<dbReference type="Proteomes" id="UP000198211">
    <property type="component" value="Unassembled WGS sequence"/>
</dbReference>
<dbReference type="AlphaFoldDB" id="A0A225VEW7"/>
<protein>
    <submittedName>
        <fullName evidence="2">Integrase, catalytic core protein</fullName>
    </submittedName>
</protein>
<dbReference type="EMBL" id="NBNE01005289">
    <property type="protein sequence ID" value="OWZ03852.1"/>
    <property type="molecule type" value="Genomic_DNA"/>
</dbReference>
<reference evidence="3" key="1">
    <citation type="submission" date="2017-03" db="EMBL/GenBank/DDBJ databases">
        <title>Phytopthora megakarya and P. palmivora, two closely related causual agents of cacao black pod achieved similar genome size and gene model numbers by different mechanisms.</title>
        <authorList>
            <person name="Ali S."/>
            <person name="Shao J."/>
            <person name="Larry D.J."/>
            <person name="Kronmiller B."/>
            <person name="Shen D."/>
            <person name="Strem M.D."/>
            <person name="Melnick R.L."/>
            <person name="Guiltinan M.J."/>
            <person name="Tyler B.M."/>
            <person name="Meinhardt L.W."/>
            <person name="Bailey B.A."/>
        </authorList>
    </citation>
    <scope>NUCLEOTIDE SEQUENCE [LARGE SCALE GENOMIC DNA]</scope>
    <source>
        <strain evidence="3">zdho120</strain>
    </source>
</reference>
<gene>
    <name evidence="2" type="ORF">PHMEG_00024351</name>
</gene>
<dbReference type="PANTHER" id="PTHR42648">
    <property type="entry name" value="TRANSPOSASE, PUTATIVE-RELATED"/>
    <property type="match status" value="1"/>
</dbReference>
<comment type="caution">
    <text evidence="2">The sequence shown here is derived from an EMBL/GenBank/DDBJ whole genome shotgun (WGS) entry which is preliminary data.</text>
</comment>
<dbReference type="OrthoDB" id="144437at2759"/>
<evidence type="ECO:0000259" key="1">
    <source>
        <dbReference type="PROSITE" id="PS50994"/>
    </source>
</evidence>
<organism evidence="2 3">
    <name type="scientific">Phytophthora megakarya</name>
    <dbReference type="NCBI Taxonomy" id="4795"/>
    <lineage>
        <taxon>Eukaryota</taxon>
        <taxon>Sar</taxon>
        <taxon>Stramenopiles</taxon>
        <taxon>Oomycota</taxon>
        <taxon>Peronosporomycetes</taxon>
        <taxon>Peronosporales</taxon>
        <taxon>Peronosporaceae</taxon>
        <taxon>Phytophthora</taxon>
    </lineage>
</organism>
<dbReference type="InterPro" id="IPR012337">
    <property type="entry name" value="RNaseH-like_sf"/>
</dbReference>
<dbReference type="InterPro" id="IPR001584">
    <property type="entry name" value="Integrase_cat-core"/>
</dbReference>
<evidence type="ECO:0000313" key="3">
    <source>
        <dbReference type="Proteomes" id="UP000198211"/>
    </source>
</evidence>
<sequence length="182" mass="21340">MYIPAVLMIMDDYLRFVKIYLLTDKSSAEINQRMKNYIARADRQGSRKVNHYDDHSVRRVKEVLTDKGREFFNTEMENWYESKGIAHTKVGPKASQLNFIERTHQTLVEMVKSMLHQSGLPRLFWVEAMETAVYIGNRVFCKDVDMTPYEKMFGEKSDLYHIRAFGSLCIHTCTEGRAEKLI</sequence>
<dbReference type="InterPro" id="IPR039537">
    <property type="entry name" value="Retrotran_Ty1/copia-like"/>
</dbReference>
<evidence type="ECO:0000313" key="2">
    <source>
        <dbReference type="EMBL" id="OWZ03852.1"/>
    </source>
</evidence>
<proteinExistence type="predicted"/>
<dbReference type="Gene3D" id="3.30.420.10">
    <property type="entry name" value="Ribonuclease H-like superfamily/Ribonuclease H"/>
    <property type="match status" value="1"/>
</dbReference>
<dbReference type="SUPFAM" id="SSF53098">
    <property type="entry name" value="Ribonuclease H-like"/>
    <property type="match status" value="1"/>
</dbReference>
<dbReference type="GO" id="GO:0003676">
    <property type="term" value="F:nucleic acid binding"/>
    <property type="evidence" value="ECO:0007669"/>
    <property type="project" value="InterPro"/>
</dbReference>